<name>A0A6A6GVD5_VIRVR</name>
<dbReference type="EMBL" id="ML991862">
    <property type="protein sequence ID" value="KAF2229470.1"/>
    <property type="molecule type" value="Genomic_DNA"/>
</dbReference>
<protein>
    <submittedName>
        <fullName evidence="1">Uncharacterized protein</fullName>
    </submittedName>
</protein>
<evidence type="ECO:0000313" key="1">
    <source>
        <dbReference type="EMBL" id="KAF2229470.1"/>
    </source>
</evidence>
<dbReference type="AlphaFoldDB" id="A0A6A6GVD5"/>
<evidence type="ECO:0000313" key="2">
    <source>
        <dbReference type="Proteomes" id="UP000800092"/>
    </source>
</evidence>
<dbReference type="PROSITE" id="PS51257">
    <property type="entry name" value="PROKAR_LIPOPROTEIN"/>
    <property type="match status" value="1"/>
</dbReference>
<organism evidence="1 2">
    <name type="scientific">Viridothelium virens</name>
    <name type="common">Speckled blister lichen</name>
    <name type="synonym">Trypethelium virens</name>
    <dbReference type="NCBI Taxonomy" id="1048519"/>
    <lineage>
        <taxon>Eukaryota</taxon>
        <taxon>Fungi</taxon>
        <taxon>Dikarya</taxon>
        <taxon>Ascomycota</taxon>
        <taxon>Pezizomycotina</taxon>
        <taxon>Dothideomycetes</taxon>
        <taxon>Dothideomycetes incertae sedis</taxon>
        <taxon>Trypetheliales</taxon>
        <taxon>Trypetheliaceae</taxon>
        <taxon>Viridothelium</taxon>
    </lineage>
</organism>
<keyword evidence="2" id="KW-1185">Reference proteome</keyword>
<reference evidence="1" key="1">
    <citation type="journal article" date="2020" name="Stud. Mycol.">
        <title>101 Dothideomycetes genomes: a test case for predicting lifestyles and emergence of pathogens.</title>
        <authorList>
            <person name="Haridas S."/>
            <person name="Albert R."/>
            <person name="Binder M."/>
            <person name="Bloem J."/>
            <person name="Labutti K."/>
            <person name="Salamov A."/>
            <person name="Andreopoulos B."/>
            <person name="Baker S."/>
            <person name="Barry K."/>
            <person name="Bills G."/>
            <person name="Bluhm B."/>
            <person name="Cannon C."/>
            <person name="Castanera R."/>
            <person name="Culley D."/>
            <person name="Daum C."/>
            <person name="Ezra D."/>
            <person name="Gonzalez J."/>
            <person name="Henrissat B."/>
            <person name="Kuo A."/>
            <person name="Liang C."/>
            <person name="Lipzen A."/>
            <person name="Lutzoni F."/>
            <person name="Magnuson J."/>
            <person name="Mondo S."/>
            <person name="Nolan M."/>
            <person name="Ohm R."/>
            <person name="Pangilinan J."/>
            <person name="Park H.-J."/>
            <person name="Ramirez L."/>
            <person name="Alfaro M."/>
            <person name="Sun H."/>
            <person name="Tritt A."/>
            <person name="Yoshinaga Y."/>
            <person name="Zwiers L.-H."/>
            <person name="Turgeon B."/>
            <person name="Goodwin S."/>
            <person name="Spatafora J."/>
            <person name="Crous P."/>
            <person name="Grigoriev I."/>
        </authorList>
    </citation>
    <scope>NUCLEOTIDE SEQUENCE</scope>
    <source>
        <strain evidence="1">Tuck. ex Michener</strain>
    </source>
</reference>
<sequence>MPRIEVRTTLLPTQMRAPTTSGSFSSCQSLRVVTAGVMLGTSKATASNAAGLIRLMKSMRWPNQLRALVAIFKSTKLTAPAWSKTIFGLQVLYLSYSGMGTQKSPEVGGIGSKAVFIKTSKME</sequence>
<proteinExistence type="predicted"/>
<gene>
    <name evidence="1" type="ORF">EV356DRAFT_510831</name>
</gene>
<accession>A0A6A6GVD5</accession>
<dbReference type="Proteomes" id="UP000800092">
    <property type="component" value="Unassembled WGS sequence"/>
</dbReference>